<feature type="region of interest" description="Disordered" evidence="2">
    <location>
        <begin position="272"/>
        <end position="333"/>
    </location>
</feature>
<proteinExistence type="inferred from homology"/>
<accession>A0A2K3D9H1</accession>
<feature type="region of interest" description="Disordered" evidence="2">
    <location>
        <begin position="764"/>
        <end position="809"/>
    </location>
</feature>
<dbReference type="Proteomes" id="UP000006906">
    <property type="component" value="Chromosome 10"/>
</dbReference>
<reference evidence="3 4" key="1">
    <citation type="journal article" date="2007" name="Science">
        <title>The Chlamydomonas genome reveals the evolution of key animal and plant functions.</title>
        <authorList>
            <person name="Merchant S.S."/>
            <person name="Prochnik S.E."/>
            <person name="Vallon O."/>
            <person name="Harris E.H."/>
            <person name="Karpowicz S.J."/>
            <person name="Witman G.B."/>
            <person name="Terry A."/>
            <person name="Salamov A."/>
            <person name="Fritz-Laylin L.K."/>
            <person name="Marechal-Drouard L."/>
            <person name="Marshall W.F."/>
            <person name="Qu L.H."/>
            <person name="Nelson D.R."/>
            <person name="Sanderfoot A.A."/>
            <person name="Spalding M.H."/>
            <person name="Kapitonov V.V."/>
            <person name="Ren Q."/>
            <person name="Ferris P."/>
            <person name="Lindquist E."/>
            <person name="Shapiro H."/>
            <person name="Lucas S.M."/>
            <person name="Grimwood J."/>
            <person name="Schmutz J."/>
            <person name="Cardol P."/>
            <person name="Cerutti H."/>
            <person name="Chanfreau G."/>
            <person name="Chen C.L."/>
            <person name="Cognat V."/>
            <person name="Croft M.T."/>
            <person name="Dent R."/>
            <person name="Dutcher S."/>
            <person name="Fernandez E."/>
            <person name="Fukuzawa H."/>
            <person name="Gonzalez-Ballester D."/>
            <person name="Gonzalez-Halphen D."/>
            <person name="Hallmann A."/>
            <person name="Hanikenne M."/>
            <person name="Hippler M."/>
            <person name="Inwood W."/>
            <person name="Jabbari K."/>
            <person name="Kalanon M."/>
            <person name="Kuras R."/>
            <person name="Lefebvre P.A."/>
            <person name="Lemaire S.D."/>
            <person name="Lobanov A.V."/>
            <person name="Lohr M."/>
            <person name="Manuell A."/>
            <person name="Meier I."/>
            <person name="Mets L."/>
            <person name="Mittag M."/>
            <person name="Mittelmeier T."/>
            <person name="Moroney J.V."/>
            <person name="Moseley J."/>
            <person name="Napoli C."/>
            <person name="Nedelcu A.M."/>
            <person name="Niyogi K."/>
            <person name="Novoselov S.V."/>
            <person name="Paulsen I.T."/>
            <person name="Pazour G."/>
            <person name="Purton S."/>
            <person name="Ral J.P."/>
            <person name="Riano-Pachon D.M."/>
            <person name="Riekhof W."/>
            <person name="Rymarquis L."/>
            <person name="Schroda M."/>
            <person name="Stern D."/>
            <person name="Umen J."/>
            <person name="Willows R."/>
            <person name="Wilson N."/>
            <person name="Zimmer S.L."/>
            <person name="Allmer J."/>
            <person name="Balk J."/>
            <person name="Bisova K."/>
            <person name="Chen C.J."/>
            <person name="Elias M."/>
            <person name="Gendler K."/>
            <person name="Hauser C."/>
            <person name="Lamb M.R."/>
            <person name="Ledford H."/>
            <person name="Long J.C."/>
            <person name="Minagawa J."/>
            <person name="Page M.D."/>
            <person name="Pan J."/>
            <person name="Pootakham W."/>
            <person name="Roje S."/>
            <person name="Rose A."/>
            <person name="Stahlberg E."/>
            <person name="Terauchi A.M."/>
            <person name="Yang P."/>
            <person name="Ball S."/>
            <person name="Bowler C."/>
            <person name="Dieckmann C.L."/>
            <person name="Gladyshev V.N."/>
            <person name="Green P."/>
            <person name="Jorgensen R."/>
            <person name="Mayfield S."/>
            <person name="Mueller-Roeber B."/>
            <person name="Rajamani S."/>
            <person name="Sayre R.T."/>
            <person name="Brokstein P."/>
            <person name="Dubchak I."/>
            <person name="Goodstein D."/>
            <person name="Hornick L."/>
            <person name="Huang Y.W."/>
            <person name="Jhaveri J."/>
            <person name="Luo Y."/>
            <person name="Martinez D."/>
            <person name="Ngau W.C."/>
            <person name="Otillar B."/>
            <person name="Poliakov A."/>
            <person name="Porter A."/>
            <person name="Szajkowski L."/>
            <person name="Werner G."/>
            <person name="Zhou K."/>
            <person name="Grigoriev I.V."/>
            <person name="Rokhsar D.S."/>
            <person name="Grossman A.R."/>
        </authorList>
    </citation>
    <scope>NUCLEOTIDE SEQUENCE [LARGE SCALE GENOMIC DNA]</scope>
    <source>
        <strain evidence="4">CC-503</strain>
    </source>
</reference>
<sequence>MAWRITPNHYDVVVIGSGLPECLVAGSLVKSGKSVLIIDAVDTYGTDFASFTPAALQDVIQSQQQHAAQPGEVGEAGSNTSQHPAPASRQLQQPEHEHSMPDALVAPAPLPPGCRLLRLRQRPLPVTGGVRAMAVPGEEGGGPADRRSYILDLVPKLVYQGEALVDLLVRCRGHHYLEFKAVEGGYLLQDGGLQPVPAGRADIFRDRRLGLGDKRALMRFISGCVEARAGQGHLQAALSSSSTPLAAVLADQDLPPRLRELILYGIAMAHTDQEPTSSSSSSIAPEGAQEEEREKQEAATAGAAASAPAPSAPPALALTHAAPPAPAPLAPPATAPAAQQLLSGAAGAAALELLTRSQGRFGHEGAFMVPSYGCGSVAEGFVRLAAVHGAVTVLRQPVQALVLGGRGAAGRRLAAALEREEREREREREEKEGTREKEGGGSQEQPSKTEQVVEQAEEEEREEEEAAGEEEEACLGIVTAAGQVVRCGRLVAGEGTLRCLEGASGRSGPQPPPAQAAVSRAVAVLDGPLLPAAAPTAVAAAAGATAGATASAQPQPQPQSLVCVVVPPRSGGVGGAAIGNPHPVQGLQMGASTHVCPQGRYLLYLSTPASPGSGSGPGSGSAHADLWRALAALADVSGLTDLGTEPPSTQGAGGAAAAVATRAAAEAALPEGAAEVGPRRPRVLRAWFFRQPVTSYQQEQEQAAASTGSGAAALGAGGLPGAVVSVPGPDGSLAGYTHVLQATERVFRSAFPDATWLADMDFSKQRRQEQEQGEGGDGGEGQEGEEGAAGGGGGVEEEEDEDADAIDDLQAALARLKQAEA</sequence>
<organism evidence="3 4">
    <name type="scientific">Chlamydomonas reinhardtii</name>
    <name type="common">Chlamydomonas smithii</name>
    <dbReference type="NCBI Taxonomy" id="3055"/>
    <lineage>
        <taxon>Eukaryota</taxon>
        <taxon>Viridiplantae</taxon>
        <taxon>Chlorophyta</taxon>
        <taxon>core chlorophytes</taxon>
        <taxon>Chlorophyceae</taxon>
        <taxon>CS clade</taxon>
        <taxon>Chlamydomonadales</taxon>
        <taxon>Chlamydomonadaceae</taxon>
        <taxon>Chlamydomonas</taxon>
    </lineage>
</organism>
<dbReference type="InterPro" id="IPR036188">
    <property type="entry name" value="FAD/NAD-bd_sf"/>
</dbReference>
<feature type="compositionally biased region" description="Acidic residues" evidence="2">
    <location>
        <begin position="795"/>
        <end position="807"/>
    </location>
</feature>
<dbReference type="GO" id="GO:0005634">
    <property type="term" value="C:nucleus"/>
    <property type="evidence" value="ECO:0000318"/>
    <property type="project" value="GO_Central"/>
</dbReference>
<dbReference type="STRING" id="3055.A0A2K3D9H1"/>
<dbReference type="GO" id="GO:0016192">
    <property type="term" value="P:vesicle-mediated transport"/>
    <property type="evidence" value="ECO:0000318"/>
    <property type="project" value="GO_Central"/>
</dbReference>
<dbReference type="Gene3D" id="3.50.50.60">
    <property type="entry name" value="FAD/NAD(P)-binding domain"/>
    <property type="match status" value="2"/>
</dbReference>
<evidence type="ECO:0000256" key="1">
    <source>
        <dbReference type="ARBA" id="ARBA00005593"/>
    </source>
</evidence>
<dbReference type="OMA" id="DAPRENH"/>
<dbReference type="RefSeq" id="XP_042919941.1">
    <property type="nucleotide sequence ID" value="XM_043066544.1"/>
</dbReference>
<dbReference type="GeneID" id="5728191"/>
<dbReference type="FunCoup" id="A0A2K3D9H1">
    <property type="interactions" value="988"/>
</dbReference>
<name>A0A2K3D9H1_CHLRE</name>
<feature type="compositionally biased region" description="Low complexity" evidence="2">
    <location>
        <begin position="277"/>
        <end position="287"/>
    </location>
</feature>
<feature type="compositionally biased region" description="Polar residues" evidence="2">
    <location>
        <begin position="77"/>
        <end position="93"/>
    </location>
</feature>
<evidence type="ECO:0008006" key="5">
    <source>
        <dbReference type="Google" id="ProtNLM"/>
    </source>
</evidence>
<dbReference type="InParanoid" id="A0A2K3D9H1"/>
<dbReference type="PANTHER" id="PTHR11787:SF4">
    <property type="entry name" value="CHM, RAB ESCORT PROTEIN 1"/>
    <property type="match status" value="1"/>
</dbReference>
<gene>
    <name evidence="3" type="ORF">CHLRE_10g425550v5</name>
</gene>
<dbReference type="KEGG" id="cre:CHLRE_10g425550v5"/>
<dbReference type="OrthoDB" id="9446342at2759"/>
<protein>
    <recommendedName>
        <fullName evidence="5">Rab proteins geranylgeranyltransferase component A</fullName>
    </recommendedName>
</protein>
<dbReference type="SUPFAM" id="SSF51905">
    <property type="entry name" value="FAD/NAD(P)-binding domain"/>
    <property type="match status" value="1"/>
</dbReference>
<dbReference type="Pfam" id="PF00996">
    <property type="entry name" value="GDI"/>
    <property type="match status" value="2"/>
</dbReference>
<dbReference type="ExpressionAtlas" id="A0A2K3D9H1">
    <property type="expression patterns" value="baseline and differential"/>
</dbReference>
<dbReference type="GO" id="GO:0005829">
    <property type="term" value="C:cytosol"/>
    <property type="evidence" value="ECO:0000318"/>
    <property type="project" value="GO_Central"/>
</dbReference>
<feature type="compositionally biased region" description="Low complexity" evidence="2">
    <location>
        <begin position="298"/>
        <end position="322"/>
    </location>
</feature>
<dbReference type="PRINTS" id="PR00891">
    <property type="entry name" value="RABGDIREP"/>
</dbReference>
<dbReference type="Gene3D" id="3.30.519.10">
    <property type="entry name" value="Guanine Nucleotide Dissociation Inhibitor, domain 2"/>
    <property type="match status" value="1"/>
</dbReference>
<feature type="compositionally biased region" description="Acidic residues" evidence="2">
    <location>
        <begin position="455"/>
        <end position="472"/>
    </location>
</feature>
<evidence type="ECO:0000256" key="2">
    <source>
        <dbReference type="SAM" id="MobiDB-lite"/>
    </source>
</evidence>
<feature type="region of interest" description="Disordered" evidence="2">
    <location>
        <begin position="61"/>
        <end position="105"/>
    </location>
</feature>
<comment type="similarity">
    <text evidence="1">Belongs to the Rab GDI family.</text>
</comment>
<feature type="compositionally biased region" description="Pro residues" evidence="2">
    <location>
        <begin position="323"/>
        <end position="333"/>
    </location>
</feature>
<dbReference type="GO" id="GO:0005968">
    <property type="term" value="C:Rab-protein geranylgeranyltransferase complex"/>
    <property type="evidence" value="ECO:0000318"/>
    <property type="project" value="GO_Central"/>
</dbReference>
<dbReference type="InterPro" id="IPR018203">
    <property type="entry name" value="GDP_dissociation_inhibitor"/>
</dbReference>
<feature type="region of interest" description="Disordered" evidence="2">
    <location>
        <begin position="414"/>
        <end position="472"/>
    </location>
</feature>
<keyword evidence="4" id="KW-1185">Reference proteome</keyword>
<dbReference type="Gene3D" id="1.10.405.10">
    <property type="entry name" value="Guanine Nucleotide Dissociation Inhibitor, domain 1"/>
    <property type="match status" value="1"/>
</dbReference>
<evidence type="ECO:0000313" key="4">
    <source>
        <dbReference type="Proteomes" id="UP000006906"/>
    </source>
</evidence>
<dbReference type="GO" id="GO:0007264">
    <property type="term" value="P:small GTPase-mediated signal transduction"/>
    <property type="evidence" value="ECO:0007669"/>
    <property type="project" value="InterPro"/>
</dbReference>
<dbReference type="GO" id="GO:0005092">
    <property type="term" value="F:GDP-dissociation inhibitor activity"/>
    <property type="evidence" value="ECO:0007669"/>
    <property type="project" value="InterPro"/>
</dbReference>
<dbReference type="Gramene" id="PNW77176">
    <property type="protein sequence ID" value="PNW77176"/>
    <property type="gene ID" value="CHLRE_10g425550v5"/>
</dbReference>
<dbReference type="PaxDb" id="3055-EDP06343"/>
<feature type="compositionally biased region" description="Basic and acidic residues" evidence="2">
    <location>
        <begin position="417"/>
        <end position="439"/>
    </location>
</feature>
<dbReference type="PANTHER" id="PTHR11787">
    <property type="entry name" value="RAB GDP-DISSOCIATION INHIBITOR"/>
    <property type="match status" value="1"/>
</dbReference>
<dbReference type="EMBL" id="CM008971">
    <property type="protein sequence ID" value="PNW77176.1"/>
    <property type="molecule type" value="Genomic_DNA"/>
</dbReference>
<evidence type="ECO:0000313" key="3">
    <source>
        <dbReference type="EMBL" id="PNW77176.1"/>
    </source>
</evidence>
<dbReference type="AlphaFoldDB" id="A0A2K3D9H1"/>